<keyword evidence="5 9" id="KW-0812">Transmembrane</keyword>
<feature type="transmembrane region" description="Helical" evidence="9">
    <location>
        <begin position="251"/>
        <end position="277"/>
    </location>
</feature>
<feature type="transmembrane region" description="Helical" evidence="9">
    <location>
        <begin position="160"/>
        <end position="182"/>
    </location>
</feature>
<evidence type="ECO:0000313" key="10">
    <source>
        <dbReference type="EMBL" id="MDN4472132.1"/>
    </source>
</evidence>
<proteinExistence type="inferred from homology"/>
<evidence type="ECO:0000256" key="3">
    <source>
        <dbReference type="ARBA" id="ARBA00022448"/>
    </source>
</evidence>
<dbReference type="SUPFAM" id="SSF81345">
    <property type="entry name" value="ABC transporter involved in vitamin B12 uptake, BtuC"/>
    <property type="match status" value="1"/>
</dbReference>
<feature type="region of interest" description="Disordered" evidence="8">
    <location>
        <begin position="1"/>
        <end position="23"/>
    </location>
</feature>
<protein>
    <submittedName>
        <fullName evidence="10">Iron chelate uptake ABC transporter family permease subunit</fullName>
    </submittedName>
</protein>
<evidence type="ECO:0000256" key="2">
    <source>
        <dbReference type="ARBA" id="ARBA00007935"/>
    </source>
</evidence>
<dbReference type="InterPro" id="IPR037294">
    <property type="entry name" value="ABC_BtuC-like"/>
</dbReference>
<keyword evidence="6 9" id="KW-1133">Transmembrane helix</keyword>
<sequence>MPTPDQATRVVQEPPASSLPPADAPRRLSRTAWVLLGLSALVLASVALFLTWGVDGHWDFALPRRLEQVAALAVVGTAIAVSTVVFQTLTHNRILTPSIMGFDALYALFATVLVFVLGSAAVETMNPWVMFSSTTVLLLVGATALYRWMLGDGSRGLYTLVLMGVIAGTLFGSVQGFLVRIMDPNEFDSLLDQLLPSFGDLDTSVLALAAALMVTGVVLAFRLAPTLDVLTLGRERAVTLGVDYRRTVTRLLMLVALLVAVATALVGPVTFLGLLVANLAYQVTRTHRHVVTMVAASLIAVVALVLGQALLQHVLHFNATLGSIINLVGGVYFILLILREARA</sequence>
<feature type="transmembrane region" description="Helical" evidence="9">
    <location>
        <begin position="319"/>
        <end position="338"/>
    </location>
</feature>
<organism evidence="10 11">
    <name type="scientific">Demequina zhanjiangensis</name>
    <dbReference type="NCBI Taxonomy" id="3051659"/>
    <lineage>
        <taxon>Bacteria</taxon>
        <taxon>Bacillati</taxon>
        <taxon>Actinomycetota</taxon>
        <taxon>Actinomycetes</taxon>
        <taxon>Micrococcales</taxon>
        <taxon>Demequinaceae</taxon>
        <taxon>Demequina</taxon>
    </lineage>
</organism>
<dbReference type="Gene3D" id="1.10.3470.10">
    <property type="entry name" value="ABC transporter involved in vitamin B12 uptake, BtuC"/>
    <property type="match status" value="1"/>
</dbReference>
<comment type="similarity">
    <text evidence="2">Belongs to the binding-protein-dependent transport system permease family. FecCD subfamily.</text>
</comment>
<dbReference type="Proteomes" id="UP001172738">
    <property type="component" value="Unassembled WGS sequence"/>
</dbReference>
<keyword evidence="3" id="KW-0813">Transport</keyword>
<keyword evidence="11" id="KW-1185">Reference proteome</keyword>
<dbReference type="PANTHER" id="PTHR30472">
    <property type="entry name" value="FERRIC ENTEROBACTIN TRANSPORT SYSTEM PERMEASE PROTEIN"/>
    <property type="match status" value="1"/>
</dbReference>
<feature type="transmembrane region" description="Helical" evidence="9">
    <location>
        <begin position="69"/>
        <end position="89"/>
    </location>
</feature>
<name>A0ABT8FZE4_9MICO</name>
<feature type="transmembrane region" description="Helical" evidence="9">
    <location>
        <begin position="128"/>
        <end position="148"/>
    </location>
</feature>
<evidence type="ECO:0000256" key="9">
    <source>
        <dbReference type="SAM" id="Phobius"/>
    </source>
</evidence>
<gene>
    <name evidence="10" type="ORF">QQX04_03880</name>
</gene>
<feature type="transmembrane region" description="Helical" evidence="9">
    <location>
        <begin position="205"/>
        <end position="230"/>
    </location>
</feature>
<feature type="transmembrane region" description="Helical" evidence="9">
    <location>
        <begin position="101"/>
        <end position="122"/>
    </location>
</feature>
<dbReference type="InterPro" id="IPR000522">
    <property type="entry name" value="ABC_transptr_permease_BtuC"/>
</dbReference>
<feature type="transmembrane region" description="Helical" evidence="9">
    <location>
        <begin position="33"/>
        <end position="54"/>
    </location>
</feature>
<dbReference type="RefSeq" id="WP_301126454.1">
    <property type="nucleotide sequence ID" value="NZ_JAUHPV010000002.1"/>
</dbReference>
<evidence type="ECO:0000256" key="6">
    <source>
        <dbReference type="ARBA" id="ARBA00022989"/>
    </source>
</evidence>
<keyword evidence="7 9" id="KW-0472">Membrane</keyword>
<evidence type="ECO:0000256" key="5">
    <source>
        <dbReference type="ARBA" id="ARBA00022692"/>
    </source>
</evidence>
<evidence type="ECO:0000313" key="11">
    <source>
        <dbReference type="Proteomes" id="UP001172738"/>
    </source>
</evidence>
<feature type="transmembrane region" description="Helical" evidence="9">
    <location>
        <begin position="289"/>
        <end position="307"/>
    </location>
</feature>
<dbReference type="EMBL" id="JAUHPV010000002">
    <property type="protein sequence ID" value="MDN4472132.1"/>
    <property type="molecule type" value="Genomic_DNA"/>
</dbReference>
<dbReference type="PANTHER" id="PTHR30472:SF19">
    <property type="entry name" value="PETROBACTIN IMPORT SYSTEM PERMEASE PROTEIN YCLO"/>
    <property type="match status" value="1"/>
</dbReference>
<evidence type="ECO:0000256" key="8">
    <source>
        <dbReference type="SAM" id="MobiDB-lite"/>
    </source>
</evidence>
<reference evidence="10" key="1">
    <citation type="submission" date="2023-06" db="EMBL/GenBank/DDBJ databases">
        <title>SYSU T00b26.</title>
        <authorList>
            <person name="Gao L."/>
            <person name="Fang B.-Z."/>
            <person name="Li W.-J."/>
        </authorList>
    </citation>
    <scope>NUCLEOTIDE SEQUENCE</scope>
    <source>
        <strain evidence="10">SYSU T00b26</strain>
    </source>
</reference>
<evidence type="ECO:0000256" key="1">
    <source>
        <dbReference type="ARBA" id="ARBA00004651"/>
    </source>
</evidence>
<dbReference type="Pfam" id="PF01032">
    <property type="entry name" value="FecCD"/>
    <property type="match status" value="1"/>
</dbReference>
<comment type="caution">
    <text evidence="10">The sequence shown here is derived from an EMBL/GenBank/DDBJ whole genome shotgun (WGS) entry which is preliminary data.</text>
</comment>
<accession>A0ABT8FZE4</accession>
<evidence type="ECO:0000256" key="4">
    <source>
        <dbReference type="ARBA" id="ARBA00022475"/>
    </source>
</evidence>
<evidence type="ECO:0000256" key="7">
    <source>
        <dbReference type="ARBA" id="ARBA00023136"/>
    </source>
</evidence>
<comment type="subcellular location">
    <subcellularLocation>
        <location evidence="1">Cell membrane</location>
        <topology evidence="1">Multi-pass membrane protein</topology>
    </subcellularLocation>
</comment>
<keyword evidence="4" id="KW-1003">Cell membrane</keyword>